<accession>A0A1Y1W9M2</accession>
<protein>
    <submittedName>
        <fullName evidence="3">Uncharacterized protein</fullName>
    </submittedName>
</protein>
<organism evidence="3 4">
    <name type="scientific">Linderina pennispora</name>
    <dbReference type="NCBI Taxonomy" id="61395"/>
    <lineage>
        <taxon>Eukaryota</taxon>
        <taxon>Fungi</taxon>
        <taxon>Fungi incertae sedis</taxon>
        <taxon>Zoopagomycota</taxon>
        <taxon>Kickxellomycotina</taxon>
        <taxon>Kickxellomycetes</taxon>
        <taxon>Kickxellales</taxon>
        <taxon>Kickxellaceae</taxon>
        <taxon>Linderina</taxon>
    </lineage>
</organism>
<proteinExistence type="predicted"/>
<evidence type="ECO:0000313" key="3">
    <source>
        <dbReference type="EMBL" id="ORX69946.1"/>
    </source>
</evidence>
<dbReference type="AlphaFoldDB" id="A0A1Y1W9M2"/>
<keyword evidence="2" id="KW-0732">Signal</keyword>
<evidence type="ECO:0000256" key="1">
    <source>
        <dbReference type="SAM" id="MobiDB-lite"/>
    </source>
</evidence>
<dbReference type="GeneID" id="63800166"/>
<feature type="signal peptide" evidence="2">
    <location>
        <begin position="1"/>
        <end position="19"/>
    </location>
</feature>
<feature type="region of interest" description="Disordered" evidence="1">
    <location>
        <begin position="88"/>
        <end position="131"/>
    </location>
</feature>
<feature type="chain" id="PRO_5013344978" evidence="2">
    <location>
        <begin position="20"/>
        <end position="233"/>
    </location>
</feature>
<sequence>MRLLLRLLALSLLLLAAVAQPANTTAQEAEDLEKAVTSMFSTLALRTFAPERQDHQELYYKTRFFTAHLQARMRYIVSTYDASASEAAAEEQSSDSNGSSRVANDVESTSVQHHEDSPKETPSVSTKDPLFLTQSEADQLNGIKKEMWLVSRKMYQQAGCMTYDISLCNSMESKGLKLSTTEKQALMEWEQRLSDPAVANKVLTRDEAQGIRDMMRAIQAVLLNAVRREYPGH</sequence>
<dbReference type="RefSeq" id="XP_040743584.1">
    <property type="nucleotide sequence ID" value="XM_040883518.1"/>
</dbReference>
<comment type="caution">
    <text evidence="3">The sequence shown here is derived from an EMBL/GenBank/DDBJ whole genome shotgun (WGS) entry which is preliminary data.</text>
</comment>
<evidence type="ECO:0000313" key="4">
    <source>
        <dbReference type="Proteomes" id="UP000193922"/>
    </source>
</evidence>
<name>A0A1Y1W9M2_9FUNG</name>
<evidence type="ECO:0000256" key="2">
    <source>
        <dbReference type="SAM" id="SignalP"/>
    </source>
</evidence>
<keyword evidence="4" id="KW-1185">Reference proteome</keyword>
<dbReference type="OrthoDB" id="5574378at2759"/>
<feature type="compositionally biased region" description="Polar residues" evidence="1">
    <location>
        <begin position="97"/>
        <end position="111"/>
    </location>
</feature>
<gene>
    <name evidence="3" type="ORF">DL89DRAFT_149198</name>
</gene>
<reference evidence="3 4" key="1">
    <citation type="submission" date="2016-07" db="EMBL/GenBank/DDBJ databases">
        <title>Pervasive Adenine N6-methylation of Active Genes in Fungi.</title>
        <authorList>
            <consortium name="DOE Joint Genome Institute"/>
            <person name="Mondo S.J."/>
            <person name="Dannebaum R.O."/>
            <person name="Kuo R.C."/>
            <person name="Labutti K."/>
            <person name="Haridas S."/>
            <person name="Kuo A."/>
            <person name="Salamov A."/>
            <person name="Ahrendt S.R."/>
            <person name="Lipzen A."/>
            <person name="Sullivan W."/>
            <person name="Andreopoulos W.B."/>
            <person name="Clum A."/>
            <person name="Lindquist E."/>
            <person name="Daum C."/>
            <person name="Ramamoorthy G.K."/>
            <person name="Gryganskyi A."/>
            <person name="Culley D."/>
            <person name="Magnuson J.K."/>
            <person name="James T.Y."/>
            <person name="O'Malley M.A."/>
            <person name="Stajich J.E."/>
            <person name="Spatafora J.W."/>
            <person name="Visel A."/>
            <person name="Grigoriev I.V."/>
        </authorList>
    </citation>
    <scope>NUCLEOTIDE SEQUENCE [LARGE SCALE GENOMIC DNA]</scope>
    <source>
        <strain evidence="3 4">ATCC 12442</strain>
    </source>
</reference>
<feature type="compositionally biased region" description="Polar residues" evidence="1">
    <location>
        <begin position="120"/>
        <end position="131"/>
    </location>
</feature>
<dbReference type="EMBL" id="MCFD01000006">
    <property type="protein sequence ID" value="ORX69946.1"/>
    <property type="molecule type" value="Genomic_DNA"/>
</dbReference>
<dbReference type="Proteomes" id="UP000193922">
    <property type="component" value="Unassembled WGS sequence"/>
</dbReference>